<protein>
    <recommendedName>
        <fullName evidence="3">RRM domain-containing protein</fullName>
    </recommendedName>
</protein>
<dbReference type="Proteomes" id="UP000233551">
    <property type="component" value="Unassembled WGS sequence"/>
</dbReference>
<dbReference type="CDD" id="cd00590">
    <property type="entry name" value="RRM_SF"/>
    <property type="match status" value="1"/>
</dbReference>
<evidence type="ECO:0008006" key="3">
    <source>
        <dbReference type="Google" id="ProtNLM"/>
    </source>
</evidence>
<gene>
    <name evidence="1" type="ORF">CRG98_022519</name>
</gene>
<comment type="caution">
    <text evidence="1">The sequence shown here is derived from an EMBL/GenBank/DDBJ whole genome shotgun (WGS) entry which is preliminary data.</text>
</comment>
<reference evidence="1 2" key="1">
    <citation type="submission" date="2017-11" db="EMBL/GenBank/DDBJ databases">
        <title>De-novo sequencing of pomegranate (Punica granatum L.) genome.</title>
        <authorList>
            <person name="Akparov Z."/>
            <person name="Amiraslanov A."/>
            <person name="Hajiyeva S."/>
            <person name="Abbasov M."/>
            <person name="Kaur K."/>
            <person name="Hamwieh A."/>
            <person name="Solovyev V."/>
            <person name="Salamov A."/>
            <person name="Braich B."/>
            <person name="Kosarev P."/>
            <person name="Mahmoud A."/>
            <person name="Hajiyev E."/>
            <person name="Babayeva S."/>
            <person name="Izzatullayeva V."/>
            <person name="Mammadov A."/>
            <person name="Mammadov A."/>
            <person name="Sharifova S."/>
            <person name="Ojaghi J."/>
            <person name="Eynullazada K."/>
            <person name="Bayramov B."/>
            <person name="Abdulazimova A."/>
            <person name="Shahmuradov I."/>
        </authorList>
    </citation>
    <scope>NUCLEOTIDE SEQUENCE [LARGE SCALE GENOMIC DNA]</scope>
    <source>
        <strain evidence="2">cv. AG2017</strain>
        <tissue evidence="1">Leaf</tissue>
    </source>
</reference>
<proteinExistence type="predicted"/>
<dbReference type="STRING" id="22663.A0A2I0JL36"/>
<accession>A0A2I0JL36</accession>
<dbReference type="PANTHER" id="PTHR47073">
    <property type="entry name" value="PROTEIN ANTI-SILENCING 1"/>
    <property type="match status" value="1"/>
</dbReference>
<evidence type="ECO:0000313" key="1">
    <source>
        <dbReference type="EMBL" id="PKI57015.1"/>
    </source>
</evidence>
<dbReference type="AlphaFoldDB" id="A0A2I0JL36"/>
<name>A0A2I0JL36_PUNGR</name>
<organism evidence="1 2">
    <name type="scientific">Punica granatum</name>
    <name type="common">Pomegranate</name>
    <dbReference type="NCBI Taxonomy" id="22663"/>
    <lineage>
        <taxon>Eukaryota</taxon>
        <taxon>Viridiplantae</taxon>
        <taxon>Streptophyta</taxon>
        <taxon>Embryophyta</taxon>
        <taxon>Tracheophyta</taxon>
        <taxon>Spermatophyta</taxon>
        <taxon>Magnoliopsida</taxon>
        <taxon>eudicotyledons</taxon>
        <taxon>Gunneridae</taxon>
        <taxon>Pentapetalae</taxon>
        <taxon>rosids</taxon>
        <taxon>malvids</taxon>
        <taxon>Myrtales</taxon>
        <taxon>Lythraceae</taxon>
        <taxon>Punica</taxon>
    </lineage>
</organism>
<dbReference type="GO" id="GO:0003723">
    <property type="term" value="F:RNA binding"/>
    <property type="evidence" value="ECO:0007669"/>
    <property type="project" value="TreeGrafter"/>
</dbReference>
<evidence type="ECO:0000313" key="2">
    <source>
        <dbReference type="Proteomes" id="UP000233551"/>
    </source>
</evidence>
<keyword evidence="2" id="KW-1185">Reference proteome</keyword>
<dbReference type="PANTHER" id="PTHR47073:SF2">
    <property type="entry name" value="PROTEIN ANTI-SILENCING 1"/>
    <property type="match status" value="1"/>
</dbReference>
<sequence length="348" mass="39289">MPLFIRFSLSPSLSPRALSPLSPHRLSSSASPFVPLPPLPSLTFDGPLLLGVEKRWKRGKWRVADAGGSRRRRGSEETVDGEGWRDSACIEMDIVWHGLKLNCTAKMIQRTAISSPHSGEAYVIFKTKEAAERALKKLDEGCLLLPNGRPLVGCIGDRSFPGKQRTFHGHLVFASPRHPHNREKEAASSHCSQPNTVEFELAIDWFLLQERWDRAWQLLFKLLISCAAEPLRFWSPEEPLPGTTSFLPCQKRSQLQLNCWVTIFYVHRAEYGELGIRVSCPSRGWRKCRRKKNIGEGEGRYGLSARPPSCSLGSSTTLIRARWSPREVDNHRNGNLLSLHVCYSLFPI</sequence>
<dbReference type="EMBL" id="PGOL01001537">
    <property type="protein sequence ID" value="PKI57015.1"/>
    <property type="molecule type" value="Genomic_DNA"/>
</dbReference>